<organism evidence="15 16">
    <name type="scientific">Guyparkeria halophila</name>
    <dbReference type="NCBI Taxonomy" id="47960"/>
    <lineage>
        <taxon>Bacteria</taxon>
        <taxon>Pseudomonadati</taxon>
        <taxon>Pseudomonadota</taxon>
        <taxon>Gammaproteobacteria</taxon>
        <taxon>Chromatiales</taxon>
        <taxon>Thioalkalibacteraceae</taxon>
        <taxon>Guyparkeria</taxon>
    </lineage>
</organism>
<evidence type="ECO:0000256" key="13">
    <source>
        <dbReference type="SAM" id="MobiDB-lite"/>
    </source>
</evidence>
<evidence type="ECO:0000313" key="15">
    <source>
        <dbReference type="EMBL" id="WQH15704.1"/>
    </source>
</evidence>
<sequence>MVREIATIGLGANLGDPVDQIERAVEAIDSLPLCRVRAVSGLYANPPIGPQDQPDYINAVVEIETALAPEALLRALKGLERAAGRSYTRHWGERMLDLDILAFGDRQIDSPELTVPHPEIVHRHFVLAPWLEIRPDARLPDGAPLAGWLEAVADHPLRFMRAMRWQRGRDETGATGAARPRTTDRPGDGKDVRTTPTRRST</sequence>
<keyword evidence="16" id="KW-1185">Reference proteome</keyword>
<dbReference type="GO" id="GO:0003848">
    <property type="term" value="F:2-amino-4-hydroxy-6-hydroxymethyldihydropteridine diphosphokinase activity"/>
    <property type="evidence" value="ECO:0007669"/>
    <property type="project" value="UniProtKB-EC"/>
</dbReference>
<dbReference type="NCBIfam" id="TIGR01498">
    <property type="entry name" value="folK"/>
    <property type="match status" value="1"/>
</dbReference>
<proteinExistence type="inferred from homology"/>
<evidence type="ECO:0000256" key="6">
    <source>
        <dbReference type="ARBA" id="ARBA00022741"/>
    </source>
</evidence>
<keyword evidence="7" id="KW-0418">Kinase</keyword>
<comment type="similarity">
    <text evidence="2">Belongs to the HPPK family.</text>
</comment>
<evidence type="ECO:0000256" key="4">
    <source>
        <dbReference type="ARBA" id="ARBA00016218"/>
    </source>
</evidence>
<evidence type="ECO:0000256" key="1">
    <source>
        <dbReference type="ARBA" id="ARBA00005051"/>
    </source>
</evidence>
<comment type="pathway">
    <text evidence="1">Cofactor biosynthesis; tetrahydrofolate biosynthesis; 2-amino-4-hydroxy-6-hydroxymethyl-7,8-dihydropteridine diphosphate from 7,8-dihydroneopterin triphosphate: step 4/4.</text>
</comment>
<keyword evidence="9" id="KW-0289">Folate biosynthesis</keyword>
<name>A0ABZ0YU56_9GAMM</name>
<feature type="domain" description="7,8-dihydro-6-hydroxymethylpterin-pyrophosphokinase" evidence="14">
    <location>
        <begin position="90"/>
        <end position="101"/>
    </location>
</feature>
<dbReference type="RefSeq" id="WP_322520730.1">
    <property type="nucleotide sequence ID" value="NZ_CP140153.1"/>
</dbReference>
<dbReference type="PROSITE" id="PS00794">
    <property type="entry name" value="HPPK"/>
    <property type="match status" value="1"/>
</dbReference>
<protein>
    <recommendedName>
        <fullName evidence="4">2-amino-4-hydroxy-6-hydroxymethyldihydropteridine pyrophosphokinase</fullName>
        <ecNumber evidence="3">2.7.6.3</ecNumber>
    </recommendedName>
    <alternativeName>
        <fullName evidence="11">6-hydroxymethyl-7,8-dihydropterin pyrophosphokinase</fullName>
    </alternativeName>
    <alternativeName>
        <fullName evidence="12">7,8-dihydro-6-hydroxymethylpterin-pyrophosphokinase</fullName>
    </alternativeName>
</protein>
<dbReference type="Proteomes" id="UP001327459">
    <property type="component" value="Chromosome"/>
</dbReference>
<dbReference type="EC" id="2.7.6.3" evidence="3"/>
<feature type="compositionally biased region" description="Basic and acidic residues" evidence="13">
    <location>
        <begin position="181"/>
        <end position="193"/>
    </location>
</feature>
<dbReference type="Pfam" id="PF01288">
    <property type="entry name" value="HPPK"/>
    <property type="match status" value="1"/>
</dbReference>
<keyword evidence="8" id="KW-0067">ATP-binding</keyword>
<accession>A0ABZ0YU56</accession>
<keyword evidence="6" id="KW-0547">Nucleotide-binding</keyword>
<evidence type="ECO:0000256" key="2">
    <source>
        <dbReference type="ARBA" id="ARBA00005810"/>
    </source>
</evidence>
<comment type="function">
    <text evidence="10">Catalyzes the transfer of pyrophosphate from adenosine triphosphate (ATP) to 6-hydroxymethyl-7,8-dihydropterin, an enzymatic step in folate biosynthesis pathway.</text>
</comment>
<dbReference type="SUPFAM" id="SSF55083">
    <property type="entry name" value="6-hydroxymethyl-7,8-dihydropterin pyrophosphokinase, HPPK"/>
    <property type="match status" value="1"/>
</dbReference>
<evidence type="ECO:0000256" key="9">
    <source>
        <dbReference type="ARBA" id="ARBA00022909"/>
    </source>
</evidence>
<dbReference type="InterPro" id="IPR000550">
    <property type="entry name" value="Hppk"/>
</dbReference>
<gene>
    <name evidence="15" type="primary">folK</name>
    <name evidence="15" type="ORF">SR882_07990</name>
</gene>
<evidence type="ECO:0000259" key="14">
    <source>
        <dbReference type="PROSITE" id="PS00794"/>
    </source>
</evidence>
<feature type="region of interest" description="Disordered" evidence="13">
    <location>
        <begin position="168"/>
        <end position="201"/>
    </location>
</feature>
<dbReference type="EMBL" id="CP140153">
    <property type="protein sequence ID" value="WQH15704.1"/>
    <property type="molecule type" value="Genomic_DNA"/>
</dbReference>
<dbReference type="PANTHER" id="PTHR43071:SF1">
    <property type="entry name" value="2-AMINO-4-HYDROXY-6-HYDROXYMETHYLDIHYDROPTERIDINE PYROPHOSPHOKINASE"/>
    <property type="match status" value="1"/>
</dbReference>
<evidence type="ECO:0000313" key="16">
    <source>
        <dbReference type="Proteomes" id="UP001327459"/>
    </source>
</evidence>
<evidence type="ECO:0000256" key="3">
    <source>
        <dbReference type="ARBA" id="ARBA00013253"/>
    </source>
</evidence>
<keyword evidence="5 15" id="KW-0808">Transferase</keyword>
<dbReference type="CDD" id="cd00483">
    <property type="entry name" value="HPPK"/>
    <property type="match status" value="1"/>
</dbReference>
<evidence type="ECO:0000256" key="7">
    <source>
        <dbReference type="ARBA" id="ARBA00022777"/>
    </source>
</evidence>
<evidence type="ECO:0000256" key="11">
    <source>
        <dbReference type="ARBA" id="ARBA00029766"/>
    </source>
</evidence>
<dbReference type="PANTHER" id="PTHR43071">
    <property type="entry name" value="2-AMINO-4-HYDROXY-6-HYDROXYMETHYLDIHYDROPTERIDINE PYROPHOSPHOKINASE"/>
    <property type="match status" value="1"/>
</dbReference>
<dbReference type="InterPro" id="IPR035907">
    <property type="entry name" value="Hppk_sf"/>
</dbReference>
<evidence type="ECO:0000256" key="5">
    <source>
        <dbReference type="ARBA" id="ARBA00022679"/>
    </source>
</evidence>
<evidence type="ECO:0000256" key="8">
    <source>
        <dbReference type="ARBA" id="ARBA00022840"/>
    </source>
</evidence>
<evidence type="ECO:0000256" key="10">
    <source>
        <dbReference type="ARBA" id="ARBA00029409"/>
    </source>
</evidence>
<evidence type="ECO:0000256" key="12">
    <source>
        <dbReference type="ARBA" id="ARBA00033413"/>
    </source>
</evidence>
<reference evidence="15 16" key="1">
    <citation type="submission" date="2023-11" db="EMBL/GenBank/DDBJ databases">
        <title>MicrobeMod: A computational toolkit for identifying prokaryotic methylation and restriction-modification with nanopore sequencing.</title>
        <authorList>
            <person name="Crits-Christoph A."/>
            <person name="Kang S.C."/>
            <person name="Lee H."/>
            <person name="Ostrov N."/>
        </authorList>
    </citation>
    <scope>NUCLEOTIDE SEQUENCE [LARGE SCALE GENOMIC DNA]</scope>
    <source>
        <strain evidence="15 16">ATCC 49870</strain>
    </source>
</reference>
<dbReference type="Gene3D" id="3.30.70.560">
    <property type="entry name" value="7,8-Dihydro-6-hydroxymethylpterin-pyrophosphokinase HPPK"/>
    <property type="match status" value="1"/>
</dbReference>